<dbReference type="SUPFAM" id="SSF52540">
    <property type="entry name" value="P-loop containing nucleoside triphosphate hydrolases"/>
    <property type="match status" value="1"/>
</dbReference>
<dbReference type="CDD" id="cd03214">
    <property type="entry name" value="ABC_Iron-Siderophores_B12_Hemin"/>
    <property type="match status" value="1"/>
</dbReference>
<evidence type="ECO:0000256" key="3">
    <source>
        <dbReference type="ARBA" id="ARBA00022840"/>
    </source>
</evidence>
<dbReference type="SMART" id="SM00382">
    <property type="entry name" value="AAA"/>
    <property type="match status" value="1"/>
</dbReference>
<accession>A0A2T8F9H3</accession>
<keyword evidence="1" id="KW-0813">Transport</keyword>
<dbReference type="GO" id="GO:0016887">
    <property type="term" value="F:ATP hydrolysis activity"/>
    <property type="evidence" value="ECO:0007669"/>
    <property type="project" value="InterPro"/>
</dbReference>
<dbReference type="PROSITE" id="PS50893">
    <property type="entry name" value="ABC_TRANSPORTER_2"/>
    <property type="match status" value="1"/>
</dbReference>
<dbReference type="AlphaFoldDB" id="A0A2T8F9H3"/>
<reference evidence="5 6" key="1">
    <citation type="submission" date="2018-04" db="EMBL/GenBank/DDBJ databases">
        <title>Genome of Nocardioides gansuensis WSJ-1.</title>
        <authorList>
            <person name="Wu S."/>
            <person name="Wang G."/>
        </authorList>
    </citation>
    <scope>NUCLEOTIDE SEQUENCE [LARGE SCALE GENOMIC DNA]</scope>
    <source>
        <strain evidence="5 6">WSJ-1</strain>
    </source>
</reference>
<dbReference type="InterPro" id="IPR003593">
    <property type="entry name" value="AAA+_ATPase"/>
</dbReference>
<evidence type="ECO:0000256" key="2">
    <source>
        <dbReference type="ARBA" id="ARBA00022741"/>
    </source>
</evidence>
<keyword evidence="6" id="KW-1185">Reference proteome</keyword>
<dbReference type="PANTHER" id="PTHR42794">
    <property type="entry name" value="HEMIN IMPORT ATP-BINDING PROTEIN HMUV"/>
    <property type="match status" value="1"/>
</dbReference>
<dbReference type="RefSeq" id="WP_116572644.1">
    <property type="nucleotide sequence ID" value="NZ_QDGZ01000005.1"/>
</dbReference>
<feature type="domain" description="ABC transporter" evidence="4">
    <location>
        <begin position="3"/>
        <end position="235"/>
    </location>
</feature>
<dbReference type="OrthoDB" id="5296765at2"/>
<gene>
    <name evidence="5" type="ORF">DDE18_12690</name>
</gene>
<comment type="caution">
    <text evidence="5">The sequence shown here is derived from an EMBL/GenBank/DDBJ whole genome shotgun (WGS) entry which is preliminary data.</text>
</comment>
<protein>
    <submittedName>
        <fullName evidence="5">Histidinol phosphatase</fullName>
    </submittedName>
</protein>
<keyword evidence="2" id="KW-0547">Nucleotide-binding</keyword>
<keyword evidence="3" id="KW-0067">ATP-binding</keyword>
<evidence type="ECO:0000313" key="6">
    <source>
        <dbReference type="Proteomes" id="UP000246018"/>
    </source>
</evidence>
<dbReference type="InterPro" id="IPR027417">
    <property type="entry name" value="P-loop_NTPase"/>
</dbReference>
<dbReference type="EMBL" id="QDGZ01000005">
    <property type="protein sequence ID" value="PVG82340.1"/>
    <property type="molecule type" value="Genomic_DNA"/>
</dbReference>
<name>A0A2T8F9H3_9ACTN</name>
<evidence type="ECO:0000259" key="4">
    <source>
        <dbReference type="PROSITE" id="PS50893"/>
    </source>
</evidence>
<proteinExistence type="predicted"/>
<dbReference type="Proteomes" id="UP000246018">
    <property type="component" value="Unassembled WGS sequence"/>
</dbReference>
<dbReference type="GO" id="GO:0005524">
    <property type="term" value="F:ATP binding"/>
    <property type="evidence" value="ECO:0007669"/>
    <property type="project" value="UniProtKB-KW"/>
</dbReference>
<evidence type="ECO:0000256" key="1">
    <source>
        <dbReference type="ARBA" id="ARBA00022448"/>
    </source>
</evidence>
<dbReference type="Gene3D" id="3.40.50.300">
    <property type="entry name" value="P-loop containing nucleotide triphosphate hydrolases"/>
    <property type="match status" value="1"/>
</dbReference>
<sequence>MTLHAERVSWRRGGALVVDGVTVQPAPGSTVALLGPNGSGKSSLLRLLQGVARPDTGTVTLDGADLSGMRRREIARAVATVTQHAETDADIIVRDVVRLGRTPHRPLLGGDTAEDERAIDRALAHVGLTEKARQRWHTLSGGERQRAHIARALAQEPRELLLDEPTNHLDIRHQLELLALVAELPVTAVIALHDLNLAAMFCDVVLVLRSGRVVAGGPPADVLTPALIADVYGVRAHVAHDHVSGRISVAFQAGAPEPLHVAP</sequence>
<dbReference type="InterPro" id="IPR003439">
    <property type="entry name" value="ABC_transporter-like_ATP-bd"/>
</dbReference>
<dbReference type="PANTHER" id="PTHR42794:SF2">
    <property type="entry name" value="ABC TRANSPORTER ATP-BINDING PROTEIN"/>
    <property type="match status" value="1"/>
</dbReference>
<evidence type="ECO:0000313" key="5">
    <source>
        <dbReference type="EMBL" id="PVG82340.1"/>
    </source>
</evidence>
<dbReference type="Pfam" id="PF00005">
    <property type="entry name" value="ABC_tran"/>
    <property type="match status" value="1"/>
</dbReference>
<dbReference type="FunFam" id="3.40.50.300:FF:000134">
    <property type="entry name" value="Iron-enterobactin ABC transporter ATP-binding protein"/>
    <property type="match status" value="1"/>
</dbReference>
<organism evidence="5 6">
    <name type="scientific">Nocardioides gansuensis</name>
    <dbReference type="NCBI Taxonomy" id="2138300"/>
    <lineage>
        <taxon>Bacteria</taxon>
        <taxon>Bacillati</taxon>
        <taxon>Actinomycetota</taxon>
        <taxon>Actinomycetes</taxon>
        <taxon>Propionibacteriales</taxon>
        <taxon>Nocardioidaceae</taxon>
        <taxon>Nocardioides</taxon>
    </lineage>
</organism>